<evidence type="ECO:0000256" key="5">
    <source>
        <dbReference type="ARBA" id="ARBA00022842"/>
    </source>
</evidence>
<feature type="binding site" evidence="7">
    <location>
        <begin position="16"/>
        <end position="21"/>
    </location>
    <ligand>
        <name>substrate</name>
    </ligand>
</feature>
<feature type="binding site" evidence="7">
    <location>
        <position position="48"/>
    </location>
    <ligand>
        <name>Mg(2+)</name>
        <dbReference type="ChEBI" id="CHEBI:18420"/>
    </ligand>
</feature>
<dbReference type="InterPro" id="IPR029001">
    <property type="entry name" value="ITPase-like_fam"/>
</dbReference>
<dbReference type="Proteomes" id="UP001312908">
    <property type="component" value="Unassembled WGS sequence"/>
</dbReference>
<comment type="subunit">
    <text evidence="7">Homodimer.</text>
</comment>
<accession>A0ABU7TZA2</accession>
<feature type="binding site" evidence="7">
    <location>
        <position position="77"/>
    </location>
    <ligand>
        <name>Mg(2+)</name>
        <dbReference type="ChEBI" id="CHEBI:18420"/>
    </ligand>
</feature>
<evidence type="ECO:0000256" key="6">
    <source>
        <dbReference type="ARBA" id="ARBA00023080"/>
    </source>
</evidence>
<dbReference type="EMBL" id="JAWJZY010000001">
    <property type="protein sequence ID" value="MEE8657860.1"/>
    <property type="molecule type" value="Genomic_DNA"/>
</dbReference>
<organism evidence="9 10">
    <name type="scientific">Sorlinia euscelidii</name>
    <dbReference type="NCBI Taxonomy" id="3081148"/>
    <lineage>
        <taxon>Bacteria</taxon>
        <taxon>Pseudomonadati</taxon>
        <taxon>Pseudomonadota</taxon>
        <taxon>Alphaproteobacteria</taxon>
        <taxon>Acetobacterales</taxon>
        <taxon>Acetobacteraceae</taxon>
        <taxon>Sorlinia</taxon>
    </lineage>
</organism>
<protein>
    <recommendedName>
        <fullName evidence="7">dITP/XTP pyrophosphatase</fullName>
        <ecNumber evidence="7">3.6.1.66</ecNumber>
    </recommendedName>
    <alternativeName>
        <fullName evidence="7">Non-canonical purine NTP pyrophosphatase</fullName>
    </alternativeName>
    <alternativeName>
        <fullName evidence="7">Non-standard purine NTP pyrophosphatase</fullName>
    </alternativeName>
    <alternativeName>
        <fullName evidence="7">Nucleoside-triphosphate diphosphatase</fullName>
    </alternativeName>
    <alternativeName>
        <fullName evidence="7">Nucleoside-triphosphate pyrophosphatase</fullName>
        <shortName evidence="7">NTPase</shortName>
    </alternativeName>
</protein>
<dbReference type="PANTHER" id="PTHR11067:SF9">
    <property type="entry name" value="INOSINE TRIPHOSPHATE PYROPHOSPHATASE"/>
    <property type="match status" value="1"/>
</dbReference>
<dbReference type="RefSeq" id="WP_394818838.1">
    <property type="nucleotide sequence ID" value="NZ_JAWJZY010000001.1"/>
</dbReference>
<feature type="binding site" evidence="7">
    <location>
        <begin position="186"/>
        <end position="187"/>
    </location>
    <ligand>
        <name>substrate</name>
    </ligand>
</feature>
<dbReference type="InterPro" id="IPR002637">
    <property type="entry name" value="RdgB/HAM1"/>
</dbReference>
<comment type="function">
    <text evidence="7">Pyrophosphatase that catalyzes the hydrolysis of nucleoside triphosphates to their monophosphate derivatives, with a high preference for the non-canonical purine nucleotides XTP (xanthosine triphosphate), dITP (deoxyinosine triphosphate) and ITP. Seems to function as a house-cleaning enzyme that removes non-canonical purine nucleotides from the nucleotide pool, thus preventing their incorporation into DNA/RNA and avoiding chromosomal lesions.</text>
</comment>
<evidence type="ECO:0000256" key="4">
    <source>
        <dbReference type="ARBA" id="ARBA00022801"/>
    </source>
</evidence>
<evidence type="ECO:0000256" key="7">
    <source>
        <dbReference type="HAMAP-Rule" id="MF_01405"/>
    </source>
</evidence>
<name>A0ABU7TZA2_9PROT</name>
<sequence>MTKSQIKRGDQLVLASHNQGKLAEFQALFAASGVVIKSAAAFDLPEPEENADSFEGNARIKALAAAQATGLPALADDSGFCVASLDGQPGIYSARWGGAHRDFSIAMRRVHDEMGAATDKRAAFVTVLCLAWPNGQTYFVEGRCDGQVAWPPQGENGHGYDPIFIPDGETRRFAEMTDAEKNAISHRGRALRQLMDIHVAPDA</sequence>
<comment type="catalytic activity">
    <reaction evidence="7">
        <text>XTP + H2O = XMP + diphosphate + H(+)</text>
        <dbReference type="Rhea" id="RHEA:28610"/>
        <dbReference type="ChEBI" id="CHEBI:15377"/>
        <dbReference type="ChEBI" id="CHEBI:15378"/>
        <dbReference type="ChEBI" id="CHEBI:33019"/>
        <dbReference type="ChEBI" id="CHEBI:57464"/>
        <dbReference type="ChEBI" id="CHEBI:61314"/>
        <dbReference type="EC" id="3.6.1.66"/>
    </reaction>
</comment>
<dbReference type="Pfam" id="PF01725">
    <property type="entry name" value="Ham1p_like"/>
    <property type="match status" value="1"/>
</dbReference>
<dbReference type="NCBIfam" id="TIGR00042">
    <property type="entry name" value="RdgB/HAM1 family non-canonical purine NTP pyrophosphatase"/>
    <property type="match status" value="1"/>
</dbReference>
<evidence type="ECO:0000313" key="9">
    <source>
        <dbReference type="EMBL" id="MEE8657860.1"/>
    </source>
</evidence>
<feature type="binding site" evidence="7">
    <location>
        <position position="181"/>
    </location>
    <ligand>
        <name>substrate</name>
    </ligand>
</feature>
<dbReference type="InterPro" id="IPR020922">
    <property type="entry name" value="dITP/XTP_pyrophosphatase"/>
</dbReference>
<feature type="binding site" evidence="7">
    <location>
        <position position="78"/>
    </location>
    <ligand>
        <name>substrate</name>
    </ligand>
</feature>
<proteinExistence type="inferred from homology"/>
<dbReference type="SUPFAM" id="SSF52972">
    <property type="entry name" value="ITPase-like"/>
    <property type="match status" value="1"/>
</dbReference>
<comment type="catalytic activity">
    <reaction evidence="7">
        <text>dITP + H2O = dIMP + diphosphate + H(+)</text>
        <dbReference type="Rhea" id="RHEA:28342"/>
        <dbReference type="ChEBI" id="CHEBI:15377"/>
        <dbReference type="ChEBI" id="CHEBI:15378"/>
        <dbReference type="ChEBI" id="CHEBI:33019"/>
        <dbReference type="ChEBI" id="CHEBI:61194"/>
        <dbReference type="ChEBI" id="CHEBI:61382"/>
        <dbReference type="EC" id="3.6.1.66"/>
    </reaction>
</comment>
<keyword evidence="6 7" id="KW-0546">Nucleotide metabolism</keyword>
<keyword evidence="5 7" id="KW-0460">Magnesium</keyword>
<keyword evidence="10" id="KW-1185">Reference proteome</keyword>
<dbReference type="Gene3D" id="3.90.950.10">
    <property type="match status" value="1"/>
</dbReference>
<evidence type="ECO:0000256" key="2">
    <source>
        <dbReference type="ARBA" id="ARBA00022723"/>
    </source>
</evidence>
<comment type="caution">
    <text evidence="9">The sequence shown here is derived from an EMBL/GenBank/DDBJ whole genome shotgun (WGS) entry which is preliminary data.</text>
</comment>
<keyword evidence="4 7" id="KW-0378">Hydrolase</keyword>
<dbReference type="CDD" id="cd00515">
    <property type="entry name" value="HAM1"/>
    <property type="match status" value="1"/>
</dbReference>
<evidence type="ECO:0000256" key="8">
    <source>
        <dbReference type="RuleBase" id="RU003781"/>
    </source>
</evidence>
<gene>
    <name evidence="9" type="ORF">DOFOFD_02370</name>
</gene>
<keyword evidence="2 7" id="KW-0479">Metal-binding</keyword>
<comment type="similarity">
    <text evidence="1 7 8">Belongs to the HAM1 NTPase family.</text>
</comment>
<evidence type="ECO:0000256" key="1">
    <source>
        <dbReference type="ARBA" id="ARBA00008023"/>
    </source>
</evidence>
<feature type="active site" description="Proton acceptor" evidence="7">
    <location>
        <position position="77"/>
    </location>
</feature>
<evidence type="ECO:0000313" key="10">
    <source>
        <dbReference type="Proteomes" id="UP001312908"/>
    </source>
</evidence>
<dbReference type="EC" id="3.6.1.66" evidence="7"/>
<keyword evidence="3 7" id="KW-0547">Nucleotide-binding</keyword>
<evidence type="ECO:0000256" key="3">
    <source>
        <dbReference type="ARBA" id="ARBA00022741"/>
    </source>
</evidence>
<dbReference type="HAMAP" id="MF_01405">
    <property type="entry name" value="Non_canon_purine_NTPase"/>
    <property type="match status" value="1"/>
</dbReference>
<reference evidence="9 10" key="1">
    <citation type="submission" date="2023-10" db="EMBL/GenBank/DDBJ databases">
        <title>Sorlinia euscelidii gen. nov., sp. nov., an acetic acid bacteria isolated from the gut of Euscelidius variegatus emitter.</title>
        <authorList>
            <person name="Michoud G."/>
            <person name="Marasco R."/>
            <person name="Seferji K."/>
            <person name="Gonella E."/>
            <person name="Garuglieri E."/>
            <person name="Alma A."/>
            <person name="Mapelli F."/>
            <person name="Borin S."/>
            <person name="Daffonchio D."/>
            <person name="Crotti E."/>
        </authorList>
    </citation>
    <scope>NUCLEOTIDE SEQUENCE [LARGE SCALE GENOMIC DNA]</scope>
    <source>
        <strain evidence="9 10">EV16P</strain>
    </source>
</reference>
<comment type="catalytic activity">
    <reaction evidence="7">
        <text>ITP + H2O = IMP + diphosphate + H(+)</text>
        <dbReference type="Rhea" id="RHEA:29399"/>
        <dbReference type="ChEBI" id="CHEBI:15377"/>
        <dbReference type="ChEBI" id="CHEBI:15378"/>
        <dbReference type="ChEBI" id="CHEBI:33019"/>
        <dbReference type="ChEBI" id="CHEBI:58053"/>
        <dbReference type="ChEBI" id="CHEBI:61402"/>
        <dbReference type="EC" id="3.6.1.66"/>
    </reaction>
</comment>
<comment type="cofactor">
    <cofactor evidence="7">
        <name>Mg(2+)</name>
        <dbReference type="ChEBI" id="CHEBI:18420"/>
    </cofactor>
    <text evidence="7">Binds 1 Mg(2+) ion per subunit.</text>
</comment>
<dbReference type="PANTHER" id="PTHR11067">
    <property type="entry name" value="INOSINE TRIPHOSPHATE PYROPHOSPHATASE/HAM1 PROTEIN"/>
    <property type="match status" value="1"/>
</dbReference>
<feature type="binding site" evidence="7">
    <location>
        <begin position="158"/>
        <end position="161"/>
    </location>
    <ligand>
        <name>substrate</name>
    </ligand>
</feature>